<feature type="domain" description="PABS" evidence="12">
    <location>
        <begin position="37"/>
        <end position="272"/>
    </location>
</feature>
<evidence type="ECO:0000256" key="7">
    <source>
        <dbReference type="ARBA" id="ARBA00053963"/>
    </source>
</evidence>
<dbReference type="GO" id="GO:0004766">
    <property type="term" value="F:spermidine synthase activity"/>
    <property type="evidence" value="ECO:0007669"/>
    <property type="project" value="UniProtKB-EC"/>
</dbReference>
<dbReference type="EMBL" id="CAHIKZ030001091">
    <property type="protein sequence ID" value="CAE1252133.1"/>
    <property type="molecule type" value="Genomic_DNA"/>
</dbReference>
<keyword evidence="5 10" id="KW-0808">Transferase</keyword>
<dbReference type="SUPFAM" id="SSF53335">
    <property type="entry name" value="S-adenosyl-L-methionine-dependent methyltransferases"/>
    <property type="match status" value="1"/>
</dbReference>
<evidence type="ECO:0000256" key="10">
    <source>
        <dbReference type="PROSITE-ProRule" id="PRU00354"/>
    </source>
</evidence>
<evidence type="ECO:0000256" key="5">
    <source>
        <dbReference type="ARBA" id="ARBA00022679"/>
    </source>
</evidence>
<evidence type="ECO:0000256" key="1">
    <source>
        <dbReference type="ARBA" id="ARBA00005123"/>
    </source>
</evidence>
<keyword evidence="10" id="KW-0620">Polyamine biosynthesis</keyword>
<dbReference type="PIRSF" id="PIRSF000502">
    <property type="entry name" value="Spermidine_synth"/>
    <property type="match status" value="1"/>
</dbReference>
<dbReference type="PROSITE" id="PS01330">
    <property type="entry name" value="PABS_1"/>
    <property type="match status" value="1"/>
</dbReference>
<dbReference type="InterPro" id="IPR035246">
    <property type="entry name" value="Spermidine_synt_N"/>
</dbReference>
<dbReference type="NCBIfam" id="NF002010">
    <property type="entry name" value="PRK00811.1"/>
    <property type="match status" value="1"/>
</dbReference>
<evidence type="ECO:0000313" key="13">
    <source>
        <dbReference type="EMBL" id="CAE1252133.1"/>
    </source>
</evidence>
<keyword evidence="14" id="KW-1185">Reference proteome</keyword>
<dbReference type="AlphaFoldDB" id="A0A812C520"/>
<dbReference type="HAMAP" id="MF_00198">
    <property type="entry name" value="Spermidine_synth"/>
    <property type="match status" value="1"/>
</dbReference>
<dbReference type="EC" id="2.5.1.16" evidence="4"/>
<dbReference type="GO" id="GO:0005829">
    <property type="term" value="C:cytosol"/>
    <property type="evidence" value="ECO:0007669"/>
    <property type="project" value="TreeGrafter"/>
</dbReference>
<dbReference type="InterPro" id="IPR029063">
    <property type="entry name" value="SAM-dependent_MTases_sf"/>
</dbReference>
<gene>
    <name evidence="13" type="ORF">SPHA_27846</name>
</gene>
<dbReference type="PANTHER" id="PTHR11558:SF11">
    <property type="entry name" value="SPERMIDINE SYNTHASE"/>
    <property type="match status" value="1"/>
</dbReference>
<dbReference type="Gene3D" id="2.30.140.10">
    <property type="entry name" value="Spermidine synthase, tetramerisation domain"/>
    <property type="match status" value="1"/>
</dbReference>
<reference evidence="13" key="1">
    <citation type="submission" date="2021-01" db="EMBL/GenBank/DDBJ databases">
        <authorList>
            <person name="Li R."/>
            <person name="Bekaert M."/>
        </authorList>
    </citation>
    <scope>NUCLEOTIDE SEQUENCE</scope>
    <source>
        <strain evidence="13">Farmed</strain>
    </source>
</reference>
<dbReference type="GO" id="GO:0008295">
    <property type="term" value="P:spermidine biosynthetic process"/>
    <property type="evidence" value="ECO:0007669"/>
    <property type="project" value="TreeGrafter"/>
</dbReference>
<evidence type="ECO:0000313" key="14">
    <source>
        <dbReference type="Proteomes" id="UP000597762"/>
    </source>
</evidence>
<dbReference type="Pfam" id="PF17284">
    <property type="entry name" value="Spermine_synt_N"/>
    <property type="match status" value="1"/>
</dbReference>
<comment type="catalytic activity">
    <reaction evidence="6">
        <text>S-adenosyl 3-(methylsulfanyl)propylamine + putrescine = S-methyl-5'-thioadenosine + spermidine + H(+)</text>
        <dbReference type="Rhea" id="RHEA:12721"/>
        <dbReference type="ChEBI" id="CHEBI:15378"/>
        <dbReference type="ChEBI" id="CHEBI:17509"/>
        <dbReference type="ChEBI" id="CHEBI:57443"/>
        <dbReference type="ChEBI" id="CHEBI:57834"/>
        <dbReference type="ChEBI" id="CHEBI:326268"/>
        <dbReference type="EC" id="2.5.1.16"/>
    </reaction>
</comment>
<dbReference type="InterPro" id="IPR001045">
    <property type="entry name" value="Spermi_synthase"/>
</dbReference>
<evidence type="ECO:0000256" key="9">
    <source>
        <dbReference type="ARBA" id="ARBA00082964"/>
    </source>
</evidence>
<comment type="similarity">
    <text evidence="2 11">Belongs to the spermidine/spermine synthase family.</text>
</comment>
<dbReference type="InterPro" id="IPR030374">
    <property type="entry name" value="PABS"/>
</dbReference>
<dbReference type="InterPro" id="IPR030373">
    <property type="entry name" value="PABS_CS"/>
</dbReference>
<dbReference type="FunFam" id="3.40.50.150:FF:000013">
    <property type="entry name" value="Spermidine synthase"/>
    <property type="match status" value="1"/>
</dbReference>
<dbReference type="InterPro" id="IPR030668">
    <property type="entry name" value="Spermi_synthase_euk"/>
</dbReference>
<evidence type="ECO:0000256" key="2">
    <source>
        <dbReference type="ARBA" id="ARBA00007867"/>
    </source>
</evidence>
<evidence type="ECO:0000256" key="3">
    <source>
        <dbReference type="ARBA" id="ARBA00011774"/>
    </source>
</evidence>
<comment type="caution">
    <text evidence="13">The sequence shown here is derived from an EMBL/GenBank/DDBJ whole genome shotgun (WGS) entry which is preliminary data.</text>
</comment>
<evidence type="ECO:0000256" key="11">
    <source>
        <dbReference type="RuleBase" id="RU003836"/>
    </source>
</evidence>
<feature type="active site" description="Proton acceptor" evidence="10">
    <location>
        <position position="192"/>
    </location>
</feature>
<dbReference type="Gene3D" id="3.40.50.150">
    <property type="entry name" value="Vaccinia Virus protein VP39"/>
    <property type="match status" value="1"/>
</dbReference>
<organism evidence="13 14">
    <name type="scientific">Acanthosepion pharaonis</name>
    <name type="common">Pharaoh cuttlefish</name>
    <name type="synonym">Sepia pharaonis</name>
    <dbReference type="NCBI Taxonomy" id="158019"/>
    <lineage>
        <taxon>Eukaryota</taxon>
        <taxon>Metazoa</taxon>
        <taxon>Spiralia</taxon>
        <taxon>Lophotrochozoa</taxon>
        <taxon>Mollusca</taxon>
        <taxon>Cephalopoda</taxon>
        <taxon>Coleoidea</taxon>
        <taxon>Decapodiformes</taxon>
        <taxon>Sepiida</taxon>
        <taxon>Sepiina</taxon>
        <taxon>Sepiidae</taxon>
        <taxon>Acanthosepion</taxon>
    </lineage>
</organism>
<dbReference type="NCBIfam" id="TIGR00417">
    <property type="entry name" value="speE"/>
    <property type="match status" value="1"/>
</dbReference>
<comment type="pathway">
    <text evidence="1">Amine and polyamine biosynthesis; spermidine biosynthesis; spermidine from putrescine: step 1/1.</text>
</comment>
<dbReference type="Pfam" id="PF01564">
    <property type="entry name" value="Spermine_synth"/>
    <property type="match status" value="1"/>
</dbReference>
<dbReference type="Proteomes" id="UP000597762">
    <property type="component" value="Unassembled WGS sequence"/>
</dbReference>
<dbReference type="FunFam" id="2.30.140.10:FF:000001">
    <property type="entry name" value="SPE3p Spermidine synthase"/>
    <property type="match status" value="1"/>
</dbReference>
<evidence type="ECO:0000256" key="4">
    <source>
        <dbReference type="ARBA" id="ARBA00012455"/>
    </source>
</evidence>
<dbReference type="PROSITE" id="PS51006">
    <property type="entry name" value="PABS_2"/>
    <property type="match status" value="1"/>
</dbReference>
<comment type="subunit">
    <text evidence="3">Homodimer or homotetramer.</text>
</comment>
<evidence type="ECO:0000256" key="6">
    <source>
        <dbReference type="ARBA" id="ARBA00049307"/>
    </source>
</evidence>
<sequence>MDERRLVVLTMLVVVANTWEHIIRHCVLKSKMSRLDDGWFREENDLWDGYSLSIKVDEVLYHEKSKFQDILVFKSKTFGNVLVLDGIIQCTERDEFAYQEMIAHLPLNSHPSPENVLIIGGGDGGVVREVVKHPSVKRVVLCEIDEDVVEISKKYLPDMAIGLSHPKLELCIADGVDYLAKSHGEFDVIITDSPDPVGPAEGLFGITFYQHIMKALKPGGIMCNQGECLWLDKDLIQRVLKTCRTVFPCVSYAYTTIPTYAGGQIGFILCSNTEKNFSDPVRTWSDNEIESMDLKYYNTPIHKAAFVLPQFARKALGL</sequence>
<dbReference type="CDD" id="cd02440">
    <property type="entry name" value="AdoMet_MTases"/>
    <property type="match status" value="1"/>
</dbReference>
<name>A0A812C520_ACAPH</name>
<evidence type="ECO:0000259" key="12">
    <source>
        <dbReference type="PROSITE" id="PS51006"/>
    </source>
</evidence>
<dbReference type="InterPro" id="IPR037163">
    <property type="entry name" value="Spermidine_synt_N_sf"/>
</dbReference>
<proteinExistence type="inferred from homology"/>
<evidence type="ECO:0000256" key="8">
    <source>
        <dbReference type="ARBA" id="ARBA00072554"/>
    </source>
</evidence>
<protein>
    <recommendedName>
        <fullName evidence="8">Spermidine synthase</fullName>
        <ecNumber evidence="4">2.5.1.16</ecNumber>
    </recommendedName>
    <alternativeName>
        <fullName evidence="9">Putrescine aminopropyltransferase</fullName>
    </alternativeName>
</protein>
<comment type="function">
    <text evidence="7">Catalyzes the production of spermidine from putrescine and decarboxylated S-adenosylmethionine (dcSAM). Has a strong preference for putrescine as substrate, and has very low activity towards 1,3-diaminopropane. Has extremely low activity towards spermidine.</text>
</comment>
<dbReference type="OrthoDB" id="38125at2759"/>
<dbReference type="PANTHER" id="PTHR11558">
    <property type="entry name" value="SPERMIDINE/SPERMINE SYNTHASE"/>
    <property type="match status" value="1"/>
</dbReference>
<accession>A0A812C520</accession>